<dbReference type="Pfam" id="PF00271">
    <property type="entry name" value="Helicase_C"/>
    <property type="match status" value="1"/>
</dbReference>
<comment type="caution">
    <text evidence="5">The sequence shown here is derived from an EMBL/GenBank/DDBJ whole genome shotgun (WGS) entry which is preliminary data.</text>
</comment>
<dbReference type="InterPro" id="IPR038718">
    <property type="entry name" value="SNF2-like_sf"/>
</dbReference>
<keyword evidence="1" id="KW-0378">Hydrolase</keyword>
<organism evidence="5 6">
    <name type="scientific">Roseateles koreensis</name>
    <dbReference type="NCBI Taxonomy" id="2987526"/>
    <lineage>
        <taxon>Bacteria</taxon>
        <taxon>Pseudomonadati</taxon>
        <taxon>Pseudomonadota</taxon>
        <taxon>Betaproteobacteria</taxon>
        <taxon>Burkholderiales</taxon>
        <taxon>Sphaerotilaceae</taxon>
        <taxon>Roseateles</taxon>
    </lineage>
</organism>
<protein>
    <submittedName>
        <fullName evidence="5">DEAD/DEAH box helicase</fullName>
    </submittedName>
</protein>
<dbReference type="InterPro" id="IPR049730">
    <property type="entry name" value="SNF2/RAD54-like_C"/>
</dbReference>
<keyword evidence="5" id="KW-0067">ATP-binding</keyword>
<dbReference type="EMBL" id="JAQQXS010000008">
    <property type="protein sequence ID" value="MDC8785555.1"/>
    <property type="molecule type" value="Genomic_DNA"/>
</dbReference>
<keyword evidence="6" id="KW-1185">Reference proteome</keyword>
<evidence type="ECO:0000256" key="2">
    <source>
        <dbReference type="SAM" id="MobiDB-lite"/>
    </source>
</evidence>
<dbReference type="PANTHER" id="PTHR10799">
    <property type="entry name" value="SNF2/RAD54 HELICASE FAMILY"/>
    <property type="match status" value="1"/>
</dbReference>
<dbReference type="CDD" id="cd18793">
    <property type="entry name" value="SF2_C_SNF"/>
    <property type="match status" value="1"/>
</dbReference>
<dbReference type="PROSITE" id="PS51192">
    <property type="entry name" value="HELICASE_ATP_BIND_1"/>
    <property type="match status" value="1"/>
</dbReference>
<proteinExistence type="predicted"/>
<dbReference type="InterPro" id="IPR014001">
    <property type="entry name" value="Helicase_ATP-bd"/>
</dbReference>
<feature type="domain" description="Helicase C-terminal" evidence="4">
    <location>
        <begin position="1314"/>
        <end position="1464"/>
    </location>
</feature>
<name>A0ABT5KSZ4_9BURK</name>
<gene>
    <name evidence="5" type="ORF">PRZ01_10155</name>
</gene>
<dbReference type="RefSeq" id="WP_273596673.1">
    <property type="nucleotide sequence ID" value="NZ_JAQQXS010000008.1"/>
</dbReference>
<feature type="compositionally biased region" description="Basic and acidic residues" evidence="2">
    <location>
        <begin position="7"/>
        <end position="22"/>
    </location>
</feature>
<feature type="domain" description="Helicase ATP-binding" evidence="3">
    <location>
        <begin position="1031"/>
        <end position="1188"/>
    </location>
</feature>
<dbReference type="Pfam" id="PF00176">
    <property type="entry name" value="SNF2-rel_dom"/>
    <property type="match status" value="1"/>
</dbReference>
<dbReference type="InterPro" id="IPR000330">
    <property type="entry name" value="SNF2_N"/>
</dbReference>
<evidence type="ECO:0000313" key="6">
    <source>
        <dbReference type="Proteomes" id="UP001219862"/>
    </source>
</evidence>
<evidence type="ECO:0000313" key="5">
    <source>
        <dbReference type="EMBL" id="MDC8785555.1"/>
    </source>
</evidence>
<feature type="region of interest" description="Disordered" evidence="2">
    <location>
        <begin position="64"/>
        <end position="92"/>
    </location>
</feature>
<dbReference type="GO" id="GO:0004386">
    <property type="term" value="F:helicase activity"/>
    <property type="evidence" value="ECO:0007669"/>
    <property type="project" value="UniProtKB-KW"/>
</dbReference>
<dbReference type="Gene3D" id="3.40.50.300">
    <property type="entry name" value="P-loop containing nucleotide triphosphate hydrolases"/>
    <property type="match status" value="1"/>
</dbReference>
<dbReference type="InterPro" id="IPR027417">
    <property type="entry name" value="P-loop_NTPase"/>
</dbReference>
<accession>A0ABT5KSZ4</accession>
<dbReference type="InterPro" id="IPR001650">
    <property type="entry name" value="Helicase_C-like"/>
</dbReference>
<dbReference type="SMART" id="SM00490">
    <property type="entry name" value="HELICc"/>
    <property type="match status" value="1"/>
</dbReference>
<dbReference type="SUPFAM" id="SSF52540">
    <property type="entry name" value="P-loop containing nucleoside triphosphate hydrolases"/>
    <property type="match status" value="2"/>
</dbReference>
<dbReference type="Proteomes" id="UP001219862">
    <property type="component" value="Unassembled WGS sequence"/>
</dbReference>
<dbReference type="SMART" id="SM00487">
    <property type="entry name" value="DEXDc"/>
    <property type="match status" value="1"/>
</dbReference>
<sequence length="1477" mass="160706">MSNNDSNQDKKSSRPQDADKRTGLSFTTPGGKVSLTLEQLLEQARALKASGELARLTASLRGAAQPMQDEAGTSAHAAEDVEGDATLSSEPSAEEQAVLDALLLMGGSRGAEGLRLWLLAADARRAPSGRPFAPADISKCLKSLHRRGWVRLQAGQGYAADLFEHQPRLQALLLRPEARDYWRWMAWVLNGGQGDVQRPSPWLMFRSGEEGVRLLRLLVFAGLSQADFESRLVYWHELQDLEMLANVLARPLMPAALDTIAADLQDNLLTQIFNALPADDVRVHQLQQCLQARFRATPSQVPPGQRIRLAEVQGLALNFDGMREILAGLPTGGSSSFEGLEAAAQGQWLQAAQVFEGALKDLRKTLKQRRGVVSDALSRIYVCSLLALDDPRQWDAARKYCVAESGSRSPSPHEMWGRWAHVIGARLGELAFDPASLQYLPALEEREHGLTQAADRLLLAAWLGKQAPGWTPAAVQRLLHKLHAAGQTWMAAWVFQAAPRLHLDAVTLPDELRGRTLPPLFIGAPREAWRDALAAITALAGEPDGKAATDTSDLAWALTLDEQGRVLNLEPLERSVSARGVEKLKPVTLAKLKKSASIHVRDNAVLRHIERIPYGGANSFQLDVSQATVALLGHPAVMLTEAPGQWLELVEALPELEVLKKRAPDVSAAEHFEFHIHPDLSARVPVRLGVWAGANVELEAAKREALRVVRDGPQRARLIRINPAQRRVAELVAQGWTVPVTANAELGAALQVLSAHFQLHSDAAAGQSVPGDSRLHAQLKPLGDGLQLQLVAQPFGHFGPAVTPGQGRARLMCMHEGVSLATERDLAAEEAARQQVLEALPFLDPALEPASPWLLADAEEALRAVEVLPSLAGIAALDWPKGKPLRVSPLASAALTVQVNSGRDWLGLQGEAKLDEQRVLSLQELMALARASRSRFVRLAEGDYLALSEQLRQQLRDLDALGQAKKDQLQLPQASASWLEETLADMQVEGDARWQTRMDALADAAALQPRLPPGLCAELRSYQQEGFTWMVRLAQAGLGACLADDMGLGKTVQTLALLLTRADQGPALVLAPTSVCGNWLSETLSFAPGLSCKIYGDDADRAAVIANAGPGDVLVASYALAQIDGDLFADKAWATLVMDEAQALKNAATKRARSVAEFKADFRLALSGTPVENRLSDLWSIMNLINPGLLGSAAQFSERFATPIEKHQDPAVRQRLRRLVSPFLLRRTKSQVLQDLPPRTEIVHLVQPGSEERSFLEALRRNAQEAVAASAAATQQGQAAPMQVLAELMRLRRAACDPRLVAPELGLVGAKMTEFERVVRELVDGSHKALVFSQFTDYLKLLAERLEQMGVSYQYLDGSTPSAERTRRVAAFQRGEGEVFLISLKAGGFGLNLTMADYVLIVDPWWNPAAEDQATGRAHRMGQKRPVTVYRLVTAGSVEERIIDLHRDKRGLADGILEGQDDAAVLDAKALAALLRG</sequence>
<keyword evidence="5" id="KW-0547">Nucleotide-binding</keyword>
<evidence type="ECO:0000259" key="4">
    <source>
        <dbReference type="PROSITE" id="PS51194"/>
    </source>
</evidence>
<dbReference type="CDD" id="cd18012">
    <property type="entry name" value="DEXQc_arch_SWI2_SNF2"/>
    <property type="match status" value="1"/>
</dbReference>
<dbReference type="Gene3D" id="3.40.50.10810">
    <property type="entry name" value="Tandem AAA-ATPase domain"/>
    <property type="match status" value="1"/>
</dbReference>
<dbReference type="PROSITE" id="PS51194">
    <property type="entry name" value="HELICASE_CTER"/>
    <property type="match status" value="1"/>
</dbReference>
<feature type="region of interest" description="Disordered" evidence="2">
    <location>
        <begin position="1"/>
        <end position="32"/>
    </location>
</feature>
<evidence type="ECO:0000256" key="1">
    <source>
        <dbReference type="ARBA" id="ARBA00022801"/>
    </source>
</evidence>
<reference evidence="5 6" key="1">
    <citation type="submission" date="2022-10" db="EMBL/GenBank/DDBJ databases">
        <title>paucibacter sp. hw8 Genome sequencing.</title>
        <authorList>
            <person name="Park S."/>
        </authorList>
    </citation>
    <scope>NUCLEOTIDE SEQUENCE [LARGE SCALE GENOMIC DNA]</scope>
    <source>
        <strain evidence="6">hw8</strain>
    </source>
</reference>
<keyword evidence="5" id="KW-0347">Helicase</keyword>
<evidence type="ECO:0000259" key="3">
    <source>
        <dbReference type="PROSITE" id="PS51192"/>
    </source>
</evidence>